<gene>
    <name evidence="2" type="ORF">OV287_32880</name>
</gene>
<reference evidence="2 3" key="1">
    <citation type="submission" date="2022-11" db="EMBL/GenBank/DDBJ databases">
        <title>Minimal conservation of predation-associated metabolite biosynthetic gene clusters underscores biosynthetic potential of Myxococcota including descriptions for ten novel species: Archangium lansinium sp. nov., Myxococcus landrumus sp. nov., Nannocystis bai.</title>
        <authorList>
            <person name="Ahearne A."/>
            <person name="Stevens C."/>
            <person name="Phillips K."/>
        </authorList>
    </citation>
    <scope>NUCLEOTIDE SEQUENCE [LARGE SCALE GENOMIC DNA]</scope>
    <source>
        <strain evidence="2 3">MIWBW</strain>
    </source>
</reference>
<evidence type="ECO:0008006" key="4">
    <source>
        <dbReference type="Google" id="ProtNLM"/>
    </source>
</evidence>
<dbReference type="RefSeq" id="WP_267537995.1">
    <property type="nucleotide sequence ID" value="NZ_JAPNKA010000001.1"/>
</dbReference>
<keyword evidence="3" id="KW-1185">Reference proteome</keyword>
<feature type="chain" id="PRO_5045132037" description="Lipoprotein" evidence="1">
    <location>
        <begin position="23"/>
        <end position="190"/>
    </location>
</feature>
<organism evidence="2 3">
    <name type="scientific">Archangium lansingense</name>
    <dbReference type="NCBI Taxonomy" id="2995310"/>
    <lineage>
        <taxon>Bacteria</taxon>
        <taxon>Pseudomonadati</taxon>
        <taxon>Myxococcota</taxon>
        <taxon>Myxococcia</taxon>
        <taxon>Myxococcales</taxon>
        <taxon>Cystobacterineae</taxon>
        <taxon>Archangiaceae</taxon>
        <taxon>Archangium</taxon>
    </lineage>
</organism>
<sequence length="190" mass="20545">MKMRMMAALATTALVGFGGANVAFNGTVDGHTLNVRDAAVVRIGDEESSFLMAVLSDQEGLCQRLQQQQQAGSSTELEFTLFEVGSELMPQGAPTGVYSVQTLRDMELEPGAMLARAYFHKRDANCNDQVADEQALGYSGSIHFQEPDANGLAHLEYDISFGSQNDRVTGELTAQLCDVVLSPPVEYTCQ</sequence>
<keyword evidence="1" id="KW-0732">Signal</keyword>
<protein>
    <recommendedName>
        <fullName evidence="4">Lipoprotein</fullName>
    </recommendedName>
</protein>
<dbReference type="Proteomes" id="UP001207654">
    <property type="component" value="Unassembled WGS sequence"/>
</dbReference>
<accession>A0ABT4AC79</accession>
<evidence type="ECO:0000313" key="3">
    <source>
        <dbReference type="Proteomes" id="UP001207654"/>
    </source>
</evidence>
<proteinExistence type="predicted"/>
<feature type="signal peptide" evidence="1">
    <location>
        <begin position="1"/>
        <end position="22"/>
    </location>
</feature>
<comment type="caution">
    <text evidence="2">The sequence shown here is derived from an EMBL/GenBank/DDBJ whole genome shotgun (WGS) entry which is preliminary data.</text>
</comment>
<evidence type="ECO:0000313" key="2">
    <source>
        <dbReference type="EMBL" id="MCY1079265.1"/>
    </source>
</evidence>
<dbReference type="EMBL" id="JAPNKA010000001">
    <property type="protein sequence ID" value="MCY1079265.1"/>
    <property type="molecule type" value="Genomic_DNA"/>
</dbReference>
<evidence type="ECO:0000256" key="1">
    <source>
        <dbReference type="SAM" id="SignalP"/>
    </source>
</evidence>
<name>A0ABT4AC79_9BACT</name>